<dbReference type="Pfam" id="PF03106">
    <property type="entry name" value="WRKY"/>
    <property type="match status" value="2"/>
</dbReference>
<dbReference type="PANTHER" id="PTHR11441:SF0">
    <property type="entry name" value="THYMIDINE KINASE, CYTOSOLIC"/>
    <property type="match status" value="1"/>
</dbReference>
<keyword evidence="8" id="KW-0547">Nucleotide-binding</keyword>
<dbReference type="GO" id="GO:0006950">
    <property type="term" value="P:response to stress"/>
    <property type="evidence" value="ECO:0007669"/>
    <property type="project" value="UniProtKB-ARBA"/>
</dbReference>
<dbReference type="InterPro" id="IPR027417">
    <property type="entry name" value="P-loop_NTPase"/>
</dbReference>
<evidence type="ECO:0000256" key="10">
    <source>
        <dbReference type="ARBA" id="ARBA00022833"/>
    </source>
</evidence>
<keyword evidence="4" id="KW-0237">DNA synthesis</keyword>
<evidence type="ECO:0000256" key="9">
    <source>
        <dbReference type="ARBA" id="ARBA00022777"/>
    </source>
</evidence>
<dbReference type="InterPro" id="IPR003657">
    <property type="entry name" value="WRKY_dom"/>
</dbReference>
<dbReference type="GO" id="GO:0005524">
    <property type="term" value="F:ATP binding"/>
    <property type="evidence" value="ECO:0007669"/>
    <property type="project" value="UniProtKB-KW"/>
</dbReference>
<keyword evidence="7" id="KW-0677">Repeat</keyword>
<sequence>MVKRGKKLVGENNNNLERKDANYKKDIMFFPPFFFFCQIRTRPTIEIIFIYSSFHFPPPPHPLPDPFHLLFSLFPPIRRRSTPMDRRIVPPSSDAHVSLPMESRSMSGEIHVILGPMFSGKTTALLRRIQMEMTNGRSVAMIKSDKDHRYGLDSVVTHDGVKMPCFAASELLSFRDKLGAEAYNKLDVIGIDEAQFFEDLYDFCCNTVDCDGKTVVVAGLDGDYLRKRFGSVLDVVPLADSVMKLTARCEICSRRASFTLRKTNETQTELIGGADVYMPVCRQHYVDGEMVGIPEPAAGHIGSGVTDGGPPALELRFEGCRSCSSGGEEDTPRRDGRPDPAVSPLAGANGARYKSMSPALLPITRGRALRYPLGLAPPLSSNPSSSLHERGHLFFSKAYTSDVSAYDGRNPEDFQFKPQVSAGLIKKTDEPSMQSQNQSQGQNLVASENESTLSESVPNSAIDVTNSRVRLPTEAASGELQPLKCSVQNTRMFQSDPSEPISSSILEKSAEDGYNWRKYGQKHVKGSEYPRSYYKFTHPTCEMKKQMERSHDGQITGIIYKGHHDHPKSQSSRHLAAGTMLSCHEEEKTDKLSSLMSVEDESTNAPDHTHHQIDPNSITESPETGGGQSNDCDEVTVDGNLESKRKKMEIANNDSALIGKTNHEPSVVVQTLSEVDILDDGYRWRKYGQKIVKGNPNPRSYYKCTNAGCPVRKHAERASHDPKEVITTYDGKHNHDVPAAKTISHEASASVVTDADGSLSIHASAALTGTMAMTLFSHPNEEQHDQP</sequence>
<dbReference type="Gene3D" id="2.20.25.80">
    <property type="entry name" value="WRKY domain"/>
    <property type="match status" value="2"/>
</dbReference>
<comment type="subcellular location">
    <subcellularLocation>
        <location evidence="1">Nucleus</location>
    </subcellularLocation>
</comment>
<feature type="domain" description="WRKY" evidence="20">
    <location>
        <begin position="673"/>
        <end position="738"/>
    </location>
</feature>
<keyword evidence="6" id="KW-0479">Metal-binding</keyword>
<feature type="region of interest" description="Disordered" evidence="19">
    <location>
        <begin position="583"/>
        <end position="636"/>
    </location>
</feature>
<reference evidence="21" key="1">
    <citation type="submission" date="2022-05" db="EMBL/GenBank/DDBJ databases">
        <title>The Musa troglodytarum L. genome provides insights into the mechanism of non-climacteric behaviour and enrichment of carotenoids.</title>
        <authorList>
            <person name="Wang J."/>
        </authorList>
    </citation>
    <scope>NUCLEOTIDE SEQUENCE</scope>
    <source>
        <tissue evidence="21">Leaf</tissue>
    </source>
</reference>
<evidence type="ECO:0000256" key="1">
    <source>
        <dbReference type="ARBA" id="ARBA00004123"/>
    </source>
</evidence>
<dbReference type="PANTHER" id="PTHR11441">
    <property type="entry name" value="THYMIDINE KINASE"/>
    <property type="match status" value="1"/>
</dbReference>
<organism evidence="21 22">
    <name type="scientific">Musa troglodytarum</name>
    <name type="common">fe'i banana</name>
    <dbReference type="NCBI Taxonomy" id="320322"/>
    <lineage>
        <taxon>Eukaryota</taxon>
        <taxon>Viridiplantae</taxon>
        <taxon>Streptophyta</taxon>
        <taxon>Embryophyta</taxon>
        <taxon>Tracheophyta</taxon>
        <taxon>Spermatophyta</taxon>
        <taxon>Magnoliopsida</taxon>
        <taxon>Liliopsida</taxon>
        <taxon>Zingiberales</taxon>
        <taxon>Musaceae</taxon>
        <taxon>Musa</taxon>
    </lineage>
</organism>
<keyword evidence="12" id="KW-0805">Transcription regulation</keyword>
<comment type="similarity">
    <text evidence="17">Belongs to the WRKY group I family.</text>
</comment>
<dbReference type="GO" id="GO:0003700">
    <property type="term" value="F:DNA-binding transcription factor activity"/>
    <property type="evidence" value="ECO:0007669"/>
    <property type="project" value="InterPro"/>
</dbReference>
<dbReference type="FunFam" id="2.20.25.80:FF:000006">
    <property type="entry name" value="WRKY transcription factor"/>
    <property type="match status" value="1"/>
</dbReference>
<dbReference type="EMBL" id="CP097510">
    <property type="protein sequence ID" value="URE23247.1"/>
    <property type="molecule type" value="Genomic_DNA"/>
</dbReference>
<evidence type="ECO:0000256" key="3">
    <source>
        <dbReference type="ARBA" id="ARBA00012118"/>
    </source>
</evidence>
<dbReference type="SMART" id="SM00774">
    <property type="entry name" value="WRKY"/>
    <property type="match status" value="2"/>
</dbReference>
<dbReference type="Pfam" id="PF00265">
    <property type="entry name" value="TK"/>
    <property type="match status" value="1"/>
</dbReference>
<dbReference type="GO" id="GO:0046104">
    <property type="term" value="P:thymidine metabolic process"/>
    <property type="evidence" value="ECO:0007669"/>
    <property type="project" value="TreeGrafter"/>
</dbReference>
<protein>
    <recommendedName>
        <fullName evidence="3">thymidine kinase</fullName>
        <ecNumber evidence="3">2.7.1.21</ecNumber>
    </recommendedName>
</protein>
<feature type="compositionally biased region" description="Polar residues" evidence="19">
    <location>
        <begin position="444"/>
        <end position="461"/>
    </location>
</feature>
<evidence type="ECO:0000256" key="4">
    <source>
        <dbReference type="ARBA" id="ARBA00022634"/>
    </source>
</evidence>
<evidence type="ECO:0000256" key="16">
    <source>
        <dbReference type="ARBA" id="ARBA00048254"/>
    </source>
</evidence>
<evidence type="ECO:0000256" key="13">
    <source>
        <dbReference type="ARBA" id="ARBA00023125"/>
    </source>
</evidence>
<evidence type="ECO:0000256" key="12">
    <source>
        <dbReference type="ARBA" id="ARBA00023015"/>
    </source>
</evidence>
<dbReference type="Proteomes" id="UP001055439">
    <property type="component" value="Chromosome 8"/>
</dbReference>
<dbReference type="SUPFAM" id="SSF57716">
    <property type="entry name" value="Glucocorticoid receptor-like (DNA-binding domain)"/>
    <property type="match status" value="1"/>
</dbReference>
<keyword evidence="13" id="KW-0238">DNA-binding</keyword>
<comment type="similarity">
    <text evidence="2 18">Belongs to the thymidine kinase family.</text>
</comment>
<evidence type="ECO:0000256" key="17">
    <source>
        <dbReference type="ARBA" id="ARBA00061157"/>
    </source>
</evidence>
<dbReference type="GO" id="GO:0043565">
    <property type="term" value="F:sequence-specific DNA binding"/>
    <property type="evidence" value="ECO:0007669"/>
    <property type="project" value="InterPro"/>
</dbReference>
<dbReference type="GO" id="GO:0004797">
    <property type="term" value="F:thymidine kinase activity"/>
    <property type="evidence" value="ECO:0007669"/>
    <property type="project" value="UniProtKB-EC"/>
</dbReference>
<evidence type="ECO:0000259" key="20">
    <source>
        <dbReference type="PROSITE" id="PS50811"/>
    </source>
</evidence>
<evidence type="ECO:0000313" key="22">
    <source>
        <dbReference type="Proteomes" id="UP001055439"/>
    </source>
</evidence>
<evidence type="ECO:0000313" key="21">
    <source>
        <dbReference type="EMBL" id="URE23247.1"/>
    </source>
</evidence>
<keyword evidence="5" id="KW-0808">Transferase</keyword>
<evidence type="ECO:0000256" key="19">
    <source>
        <dbReference type="SAM" id="MobiDB-lite"/>
    </source>
</evidence>
<name>A0A9E7H458_9LILI</name>
<dbReference type="SUPFAM" id="SSF118290">
    <property type="entry name" value="WRKY DNA-binding domain"/>
    <property type="match status" value="2"/>
</dbReference>
<dbReference type="OrthoDB" id="762982at2759"/>
<keyword evidence="10" id="KW-0862">Zinc</keyword>
<dbReference type="EC" id="2.7.1.21" evidence="3"/>
<feature type="region of interest" description="Disordered" evidence="19">
    <location>
        <begin position="323"/>
        <end position="350"/>
    </location>
</feature>
<comment type="catalytic activity">
    <reaction evidence="16">
        <text>thymidine + ATP = dTMP + ADP + H(+)</text>
        <dbReference type="Rhea" id="RHEA:19129"/>
        <dbReference type="ChEBI" id="CHEBI:15378"/>
        <dbReference type="ChEBI" id="CHEBI:17748"/>
        <dbReference type="ChEBI" id="CHEBI:30616"/>
        <dbReference type="ChEBI" id="CHEBI:63528"/>
        <dbReference type="ChEBI" id="CHEBI:456216"/>
        <dbReference type="EC" id="2.7.1.21"/>
    </reaction>
</comment>
<accession>A0A9E7H458</accession>
<evidence type="ECO:0000256" key="14">
    <source>
        <dbReference type="ARBA" id="ARBA00023163"/>
    </source>
</evidence>
<evidence type="ECO:0000256" key="6">
    <source>
        <dbReference type="ARBA" id="ARBA00022723"/>
    </source>
</evidence>
<dbReference type="GO" id="GO:0046872">
    <property type="term" value="F:metal ion binding"/>
    <property type="evidence" value="ECO:0007669"/>
    <property type="project" value="UniProtKB-KW"/>
</dbReference>
<evidence type="ECO:0000256" key="18">
    <source>
        <dbReference type="RuleBase" id="RU004165"/>
    </source>
</evidence>
<dbReference type="InterPro" id="IPR036576">
    <property type="entry name" value="WRKY_dom_sf"/>
</dbReference>
<dbReference type="PROSITE" id="PS00603">
    <property type="entry name" value="TK_CELLULAR_TYPE"/>
    <property type="match status" value="1"/>
</dbReference>
<dbReference type="GO" id="GO:0005634">
    <property type="term" value="C:nucleus"/>
    <property type="evidence" value="ECO:0007669"/>
    <property type="project" value="UniProtKB-SubCell"/>
</dbReference>
<keyword evidence="14" id="KW-0804">Transcription</keyword>
<dbReference type="FunFam" id="2.20.25.80:FF:000003">
    <property type="entry name" value="WRKY transcription factor 57"/>
    <property type="match status" value="1"/>
</dbReference>
<evidence type="ECO:0000256" key="7">
    <source>
        <dbReference type="ARBA" id="ARBA00022737"/>
    </source>
</evidence>
<dbReference type="AlphaFoldDB" id="A0A9E7H458"/>
<dbReference type="GO" id="GO:0042802">
    <property type="term" value="F:identical protein binding"/>
    <property type="evidence" value="ECO:0007669"/>
    <property type="project" value="UniProtKB-ARBA"/>
</dbReference>
<keyword evidence="11" id="KW-0067">ATP-binding</keyword>
<evidence type="ECO:0000256" key="5">
    <source>
        <dbReference type="ARBA" id="ARBA00022679"/>
    </source>
</evidence>
<evidence type="ECO:0000256" key="8">
    <source>
        <dbReference type="ARBA" id="ARBA00022741"/>
    </source>
</evidence>
<dbReference type="FunFam" id="3.40.50.300:FF:000948">
    <property type="entry name" value="Thymidine kinase"/>
    <property type="match status" value="1"/>
</dbReference>
<dbReference type="InterPro" id="IPR001267">
    <property type="entry name" value="Thymidine_kinase"/>
</dbReference>
<dbReference type="SUPFAM" id="SSF52540">
    <property type="entry name" value="P-loop containing nucleoside triphosphate hydrolases"/>
    <property type="match status" value="1"/>
</dbReference>
<feature type="compositionally biased region" description="Low complexity" evidence="19">
    <location>
        <begin position="434"/>
        <end position="443"/>
    </location>
</feature>
<feature type="region of interest" description="Disordered" evidence="19">
    <location>
        <begin position="428"/>
        <end position="461"/>
    </location>
</feature>
<dbReference type="GO" id="GO:0071897">
    <property type="term" value="P:DNA biosynthetic process"/>
    <property type="evidence" value="ECO:0007669"/>
    <property type="project" value="UniProtKB-KW"/>
</dbReference>
<dbReference type="FunFam" id="3.30.60.20:FF:000051">
    <property type="entry name" value="Thymidine kinase"/>
    <property type="match status" value="1"/>
</dbReference>
<dbReference type="InterPro" id="IPR020633">
    <property type="entry name" value="Thymidine_kinase_CS"/>
</dbReference>
<keyword evidence="22" id="KW-1185">Reference proteome</keyword>
<evidence type="ECO:0000256" key="11">
    <source>
        <dbReference type="ARBA" id="ARBA00022840"/>
    </source>
</evidence>
<feature type="domain" description="WRKY" evidence="20">
    <location>
        <begin position="511"/>
        <end position="569"/>
    </location>
</feature>
<keyword evidence="15" id="KW-0539">Nucleus</keyword>
<gene>
    <name evidence="21" type="ORF">MUK42_13015</name>
</gene>
<dbReference type="PROSITE" id="PS50811">
    <property type="entry name" value="WRKY"/>
    <property type="match status" value="2"/>
</dbReference>
<evidence type="ECO:0000256" key="2">
    <source>
        <dbReference type="ARBA" id="ARBA00007587"/>
    </source>
</evidence>
<proteinExistence type="inferred from homology"/>
<evidence type="ECO:0000256" key="15">
    <source>
        <dbReference type="ARBA" id="ARBA00023242"/>
    </source>
</evidence>
<keyword evidence="9 21" id="KW-0418">Kinase</keyword>
<dbReference type="Gene3D" id="3.30.60.20">
    <property type="match status" value="1"/>
</dbReference>
<dbReference type="Gene3D" id="3.40.50.300">
    <property type="entry name" value="P-loop containing nucleotide triphosphate hydrolases"/>
    <property type="match status" value="1"/>
</dbReference>